<protein>
    <submittedName>
        <fullName evidence="1">Uncharacterized protein</fullName>
    </submittedName>
</protein>
<gene>
    <name evidence="1" type="ORF">CRG98_044917</name>
</gene>
<proteinExistence type="predicted"/>
<evidence type="ECO:0000313" key="2">
    <source>
        <dbReference type="Proteomes" id="UP000233551"/>
    </source>
</evidence>
<sequence length="124" mass="13624">MKRQPVDMILGGKLSRDLIRRLDSERGLTRSHGKTHIWSGEDRERQLVSGKRLFFFPPRFQEMARTTISTSFVAKCGMCVDSGTTSIPASATFIGSSGHNLPPFRCGDDGHCQGIGGIAINSRN</sequence>
<organism evidence="1 2">
    <name type="scientific">Punica granatum</name>
    <name type="common">Pomegranate</name>
    <dbReference type="NCBI Taxonomy" id="22663"/>
    <lineage>
        <taxon>Eukaryota</taxon>
        <taxon>Viridiplantae</taxon>
        <taxon>Streptophyta</taxon>
        <taxon>Embryophyta</taxon>
        <taxon>Tracheophyta</taxon>
        <taxon>Spermatophyta</taxon>
        <taxon>Magnoliopsida</taxon>
        <taxon>eudicotyledons</taxon>
        <taxon>Gunneridae</taxon>
        <taxon>Pentapetalae</taxon>
        <taxon>rosids</taxon>
        <taxon>malvids</taxon>
        <taxon>Myrtales</taxon>
        <taxon>Lythraceae</taxon>
        <taxon>Punica</taxon>
    </lineage>
</organism>
<dbReference type="EMBL" id="PGOL01005761">
    <property type="protein sequence ID" value="PKI34684.1"/>
    <property type="molecule type" value="Genomic_DNA"/>
</dbReference>
<dbReference type="Proteomes" id="UP000233551">
    <property type="component" value="Unassembled WGS sequence"/>
</dbReference>
<comment type="caution">
    <text evidence="1">The sequence shown here is derived from an EMBL/GenBank/DDBJ whole genome shotgun (WGS) entry which is preliminary data.</text>
</comment>
<name>A0A2I0HSK0_PUNGR</name>
<reference evidence="1 2" key="1">
    <citation type="submission" date="2017-11" db="EMBL/GenBank/DDBJ databases">
        <title>De-novo sequencing of pomegranate (Punica granatum L.) genome.</title>
        <authorList>
            <person name="Akparov Z."/>
            <person name="Amiraslanov A."/>
            <person name="Hajiyeva S."/>
            <person name="Abbasov M."/>
            <person name="Kaur K."/>
            <person name="Hamwieh A."/>
            <person name="Solovyev V."/>
            <person name="Salamov A."/>
            <person name="Braich B."/>
            <person name="Kosarev P."/>
            <person name="Mahmoud A."/>
            <person name="Hajiyev E."/>
            <person name="Babayeva S."/>
            <person name="Izzatullayeva V."/>
            <person name="Mammadov A."/>
            <person name="Mammadov A."/>
            <person name="Sharifova S."/>
            <person name="Ojaghi J."/>
            <person name="Eynullazada K."/>
            <person name="Bayramov B."/>
            <person name="Abdulazimova A."/>
            <person name="Shahmuradov I."/>
        </authorList>
    </citation>
    <scope>NUCLEOTIDE SEQUENCE [LARGE SCALE GENOMIC DNA]</scope>
    <source>
        <strain evidence="2">cv. AG2017</strain>
        <tissue evidence="1">Leaf</tissue>
    </source>
</reference>
<dbReference type="AlphaFoldDB" id="A0A2I0HSK0"/>
<keyword evidence="2" id="KW-1185">Reference proteome</keyword>
<accession>A0A2I0HSK0</accession>
<evidence type="ECO:0000313" key="1">
    <source>
        <dbReference type="EMBL" id="PKI34684.1"/>
    </source>
</evidence>